<evidence type="ECO:0000313" key="3">
    <source>
        <dbReference type="Proteomes" id="UP001642409"/>
    </source>
</evidence>
<evidence type="ECO:0000313" key="1">
    <source>
        <dbReference type="EMBL" id="CAI9917641.1"/>
    </source>
</evidence>
<proteinExistence type="predicted"/>
<keyword evidence="3" id="KW-1185">Reference proteome</keyword>
<dbReference type="EMBL" id="CATOUU010000137">
    <property type="protein sequence ID" value="CAI9917641.1"/>
    <property type="molecule type" value="Genomic_DNA"/>
</dbReference>
<dbReference type="EMBL" id="CAXDID020000215">
    <property type="protein sequence ID" value="CAL6057577.1"/>
    <property type="molecule type" value="Genomic_DNA"/>
</dbReference>
<evidence type="ECO:0000313" key="2">
    <source>
        <dbReference type="EMBL" id="CAL6057577.1"/>
    </source>
</evidence>
<reference evidence="2 3" key="2">
    <citation type="submission" date="2024-07" db="EMBL/GenBank/DDBJ databases">
        <authorList>
            <person name="Akdeniz Z."/>
        </authorList>
    </citation>
    <scope>NUCLEOTIDE SEQUENCE [LARGE SCALE GENOMIC DNA]</scope>
</reference>
<sequence>MNKLNRNQSPTTIPATAPPLTTGLQLGFSPDLSDLHFSGSHVASHCTEQVIFFFLEMMHMFAQESVRQFICPFFCRQRASEGSFTHFFVGSQEEQTVIDCFGTHFKVNGSFLIWAQSPLKQVGSEPSVVQISPAFFMQMGVSDRSRA</sequence>
<gene>
    <name evidence="2" type="ORF">HINF_LOCUS47572</name>
    <name evidence="1" type="ORF">HINF_LOCUS5286</name>
</gene>
<dbReference type="AlphaFoldDB" id="A0AA86NEJ5"/>
<protein>
    <submittedName>
        <fullName evidence="2">Hypothetical_protein</fullName>
    </submittedName>
</protein>
<accession>A0AA86NEJ5</accession>
<reference evidence="1" key="1">
    <citation type="submission" date="2023-06" db="EMBL/GenBank/DDBJ databases">
        <authorList>
            <person name="Kurt Z."/>
        </authorList>
    </citation>
    <scope>NUCLEOTIDE SEQUENCE</scope>
</reference>
<name>A0AA86NEJ5_9EUKA</name>
<dbReference type="Proteomes" id="UP001642409">
    <property type="component" value="Unassembled WGS sequence"/>
</dbReference>
<comment type="caution">
    <text evidence="1">The sequence shown here is derived from an EMBL/GenBank/DDBJ whole genome shotgun (WGS) entry which is preliminary data.</text>
</comment>
<organism evidence="1">
    <name type="scientific">Hexamita inflata</name>
    <dbReference type="NCBI Taxonomy" id="28002"/>
    <lineage>
        <taxon>Eukaryota</taxon>
        <taxon>Metamonada</taxon>
        <taxon>Diplomonadida</taxon>
        <taxon>Hexamitidae</taxon>
        <taxon>Hexamitinae</taxon>
        <taxon>Hexamita</taxon>
    </lineage>
</organism>